<gene>
    <name evidence="1" type="ORF">SAMN04488108_0930</name>
</gene>
<evidence type="ECO:0000313" key="2">
    <source>
        <dbReference type="Proteomes" id="UP000184609"/>
    </source>
</evidence>
<dbReference type="PANTHER" id="PTHR14136">
    <property type="entry name" value="BTB_POZ DOMAIN-CONTAINING PROTEIN KCTD9"/>
    <property type="match status" value="1"/>
</dbReference>
<dbReference type="InterPro" id="IPR001646">
    <property type="entry name" value="5peptide_repeat"/>
</dbReference>
<organism evidence="1 2">
    <name type="scientific">Algoriphagus zhangzhouensis</name>
    <dbReference type="NCBI Taxonomy" id="1073327"/>
    <lineage>
        <taxon>Bacteria</taxon>
        <taxon>Pseudomonadati</taxon>
        <taxon>Bacteroidota</taxon>
        <taxon>Cytophagia</taxon>
        <taxon>Cytophagales</taxon>
        <taxon>Cyclobacteriaceae</taxon>
        <taxon>Algoriphagus</taxon>
    </lineage>
</organism>
<dbReference type="OrthoDB" id="67652at2"/>
<evidence type="ECO:0000313" key="1">
    <source>
        <dbReference type="EMBL" id="SHO60643.1"/>
    </source>
</evidence>
<dbReference type="EMBL" id="FRXN01000001">
    <property type="protein sequence ID" value="SHO60643.1"/>
    <property type="molecule type" value="Genomic_DNA"/>
</dbReference>
<reference evidence="2" key="1">
    <citation type="submission" date="2016-12" db="EMBL/GenBank/DDBJ databases">
        <authorList>
            <person name="Varghese N."/>
            <person name="Submissions S."/>
        </authorList>
    </citation>
    <scope>NUCLEOTIDE SEQUENCE [LARGE SCALE GENOMIC DNA]</scope>
    <source>
        <strain evidence="2">DSM 25035</strain>
    </source>
</reference>
<keyword evidence="2" id="KW-1185">Reference proteome</keyword>
<dbReference type="PANTHER" id="PTHR14136:SF17">
    <property type="entry name" value="BTB_POZ DOMAIN-CONTAINING PROTEIN KCTD9"/>
    <property type="match status" value="1"/>
</dbReference>
<proteinExistence type="predicted"/>
<accession>A0A1M7Z6T9</accession>
<dbReference type="Proteomes" id="UP000184609">
    <property type="component" value="Unassembled WGS sequence"/>
</dbReference>
<sequence>MAHPTHLEIFHQGPEVWNQWRKENPEIHPDLSEISVYPEFARKDKSSIRTKGAIASSGSEHPYNFSNTDFHNSSFESAIFPGADFSNCYLYEVDMSRAGFLGANFTGCMMRKAYCASTDFSGAQMVDCALNNSTFIGANFDGARIEGCNVYGVSAWDLHITERTVQKELFLHRDNFSRSMLGPHHEVIYVDDLALAQFFYFINQEDGFGKSLKKLNEKTVLLLGKFREGGLELLRFVGELLRERGFVPIIFDFVPNAETNLIENVTTMAGLSRYVFANLEGGSVPAELGRISSNFNTPIIAWIHDDKHDSVYAMFKDIISRKNVQYFTYLEHSDLPGQLDKVIGKAEKYLEELSKQNANADVKLDDGRISRDGK</sequence>
<dbReference type="SUPFAM" id="SSF141571">
    <property type="entry name" value="Pentapeptide repeat-like"/>
    <property type="match status" value="1"/>
</dbReference>
<dbReference type="Pfam" id="PF00805">
    <property type="entry name" value="Pentapeptide"/>
    <property type="match status" value="2"/>
</dbReference>
<name>A0A1M7Z6T9_9BACT</name>
<dbReference type="AlphaFoldDB" id="A0A1M7Z6T9"/>
<dbReference type="RefSeq" id="WP_073570551.1">
    <property type="nucleotide sequence ID" value="NZ_FRXN01000001.1"/>
</dbReference>
<protein>
    <submittedName>
        <fullName evidence="1">Pentapeptide repeat-containing protein</fullName>
    </submittedName>
</protein>
<dbReference type="Gene3D" id="2.160.20.80">
    <property type="entry name" value="E3 ubiquitin-protein ligase SopA"/>
    <property type="match status" value="1"/>
</dbReference>
<dbReference type="InterPro" id="IPR051082">
    <property type="entry name" value="Pentapeptide-BTB/POZ_domain"/>
</dbReference>
<dbReference type="STRING" id="1073327.SAMN04488108_0930"/>